<dbReference type="CDD" id="cd00085">
    <property type="entry name" value="HNHc"/>
    <property type="match status" value="1"/>
</dbReference>
<organism evidence="2 3">
    <name type="scientific">Corynebacterium gallinarum</name>
    <dbReference type="NCBI Taxonomy" id="2762214"/>
    <lineage>
        <taxon>Bacteria</taxon>
        <taxon>Bacillati</taxon>
        <taxon>Actinomycetota</taxon>
        <taxon>Actinomycetes</taxon>
        <taxon>Mycobacteriales</taxon>
        <taxon>Corynebacteriaceae</taxon>
        <taxon>Corynebacterium</taxon>
    </lineage>
</organism>
<evidence type="ECO:0000259" key="1">
    <source>
        <dbReference type="SMART" id="SM00507"/>
    </source>
</evidence>
<evidence type="ECO:0000313" key="3">
    <source>
        <dbReference type="Proteomes" id="UP000650224"/>
    </source>
</evidence>
<dbReference type="GO" id="GO:0008270">
    <property type="term" value="F:zinc ion binding"/>
    <property type="evidence" value="ECO:0007669"/>
    <property type="project" value="InterPro"/>
</dbReference>
<dbReference type="PANTHER" id="PTHR33877:SF1">
    <property type="entry name" value="TYPE IV METHYL-DIRECTED RESTRICTION ENZYME ECOKMCRA"/>
    <property type="match status" value="1"/>
</dbReference>
<name>A0A8I0HID5_9CORY</name>
<evidence type="ECO:0000313" key="2">
    <source>
        <dbReference type="EMBL" id="MBD8029620.1"/>
    </source>
</evidence>
<accession>A0A8I0HID5</accession>
<comment type="caution">
    <text evidence="2">The sequence shown here is derived from an EMBL/GenBank/DDBJ whole genome shotgun (WGS) entry which is preliminary data.</text>
</comment>
<dbReference type="Pfam" id="PF01844">
    <property type="entry name" value="HNH"/>
    <property type="match status" value="1"/>
</dbReference>
<dbReference type="InterPro" id="IPR003615">
    <property type="entry name" value="HNH_nuc"/>
</dbReference>
<keyword evidence="3" id="KW-1185">Reference proteome</keyword>
<dbReference type="InterPro" id="IPR052892">
    <property type="entry name" value="NA-targeting_endonuclease"/>
</dbReference>
<dbReference type="EMBL" id="JACSPR010000002">
    <property type="protein sequence ID" value="MBD8029620.1"/>
    <property type="molecule type" value="Genomic_DNA"/>
</dbReference>
<gene>
    <name evidence="2" type="ORF">H9627_04630</name>
</gene>
<keyword evidence="2" id="KW-0255">Endonuclease</keyword>
<dbReference type="AlphaFoldDB" id="A0A8I0HID5"/>
<feature type="domain" description="HNH nuclease" evidence="1">
    <location>
        <begin position="270"/>
        <end position="326"/>
    </location>
</feature>
<dbReference type="InterPro" id="IPR002711">
    <property type="entry name" value="HNH"/>
</dbReference>
<sequence>MWRLFGLLTLFAFAVSLLVTYWQQILAVALVGFILYKTPTIIRYFLKRRYFASQEFQQYKVALEGITEEHNQIVAYADELLHDDSFILGISDSGRYAHLATSTNTSEYNYRRDRNVATLGAPNVHNCSLQTVRNAEIEPIKYVVKYFDIEVSEDSLARIEKFGENLSRLENAVDNVNQRELAVIQSIDPPSYIKSHFLVEFYQRLGFYLVPIEIPFPSYSFQYVSAGGNSSQQTDIEFKSETIDALTEWMSERIKFRQSVAGQRALMTKKLREYIKERDGHSCQNCGLSTRQEPNLLLEIDHIRPLSKGGMTTVNNLQTLCWRCNRTKSAKWNGEN</sequence>
<dbReference type="SMART" id="SM00507">
    <property type="entry name" value="HNHc"/>
    <property type="match status" value="1"/>
</dbReference>
<dbReference type="GO" id="GO:0004519">
    <property type="term" value="F:endonuclease activity"/>
    <property type="evidence" value="ECO:0007669"/>
    <property type="project" value="UniProtKB-KW"/>
</dbReference>
<protein>
    <submittedName>
        <fullName evidence="2">HNH endonuclease</fullName>
    </submittedName>
</protein>
<dbReference type="PANTHER" id="PTHR33877">
    <property type="entry name" value="SLL1193 PROTEIN"/>
    <property type="match status" value="1"/>
</dbReference>
<dbReference type="Gene3D" id="1.10.30.50">
    <property type="match status" value="1"/>
</dbReference>
<dbReference type="Proteomes" id="UP000650224">
    <property type="component" value="Unassembled WGS sequence"/>
</dbReference>
<keyword evidence="2" id="KW-0540">Nuclease</keyword>
<reference evidence="2 3" key="1">
    <citation type="submission" date="2020-08" db="EMBL/GenBank/DDBJ databases">
        <title>A Genomic Blueprint of the Chicken Gut Microbiome.</title>
        <authorList>
            <person name="Gilroy R."/>
            <person name="Ravi A."/>
            <person name="Getino M."/>
            <person name="Pursley I."/>
            <person name="Horton D.L."/>
            <person name="Alikhan N.-F."/>
            <person name="Baker D."/>
            <person name="Gharbi K."/>
            <person name="Hall N."/>
            <person name="Watson M."/>
            <person name="Adriaenssens E.M."/>
            <person name="Foster-Nyarko E."/>
            <person name="Jarju S."/>
            <person name="Secka A."/>
            <person name="Antonio M."/>
            <person name="Oren A."/>
            <person name="Chaudhuri R."/>
            <person name="La Ragione R.M."/>
            <person name="Hildebrand F."/>
            <person name="Pallen M.J."/>
        </authorList>
    </citation>
    <scope>NUCLEOTIDE SEQUENCE [LARGE SCALE GENOMIC DNA]</scope>
    <source>
        <strain evidence="2 3">Sa1YVA5</strain>
    </source>
</reference>
<proteinExistence type="predicted"/>
<keyword evidence="2" id="KW-0378">Hydrolase</keyword>
<dbReference type="GO" id="GO:0003676">
    <property type="term" value="F:nucleic acid binding"/>
    <property type="evidence" value="ECO:0007669"/>
    <property type="project" value="InterPro"/>
</dbReference>